<comment type="caution">
    <text evidence="1">The sequence shown here is derived from an EMBL/GenBank/DDBJ whole genome shotgun (WGS) entry which is preliminary data.</text>
</comment>
<gene>
    <name evidence="1" type="ORF">BVJ40_16765</name>
</gene>
<dbReference type="AlphaFoldDB" id="A0A5U7LVJ9"/>
<proteinExistence type="predicted"/>
<organism evidence="1">
    <name type="scientific">Salmonella enterica</name>
    <name type="common">Salmonella choleraesuis</name>
    <dbReference type="NCBI Taxonomy" id="28901"/>
    <lineage>
        <taxon>Bacteria</taxon>
        <taxon>Pseudomonadati</taxon>
        <taxon>Pseudomonadota</taxon>
        <taxon>Gammaproteobacteria</taxon>
        <taxon>Enterobacterales</taxon>
        <taxon>Enterobacteriaceae</taxon>
        <taxon>Salmonella</taxon>
    </lineage>
</organism>
<sequence length="68" mass="8253">MSEYNEACIRIFLLIFSWWLDCQRFITASLLMFSKNIFSAMRRHYVNNAEMNLTLRTGRLDLELYHMI</sequence>
<dbReference type="EMBL" id="AAGSEK010000035">
    <property type="protein sequence ID" value="EBR4142947.1"/>
    <property type="molecule type" value="Genomic_DNA"/>
</dbReference>
<accession>A0A5U7LVJ9</accession>
<evidence type="ECO:0000313" key="1">
    <source>
        <dbReference type="EMBL" id="EBR4142947.1"/>
    </source>
</evidence>
<reference evidence="1" key="1">
    <citation type="submission" date="2018-07" db="EMBL/GenBank/DDBJ databases">
        <authorList>
            <consortium name="PulseNet: The National Subtyping Network for Foodborne Disease Surveillance"/>
            <person name="Tarr C.L."/>
            <person name="Trees E."/>
            <person name="Katz L.S."/>
            <person name="Carleton-Romer H.A."/>
            <person name="Stroika S."/>
            <person name="Kucerova Z."/>
            <person name="Roache K.F."/>
            <person name="Sabol A.L."/>
            <person name="Besser J."/>
            <person name="Gerner-Smidt P."/>
        </authorList>
    </citation>
    <scope>NUCLEOTIDE SEQUENCE</scope>
    <source>
        <strain evidence="1">PNUSAS006765</strain>
    </source>
</reference>
<name>A0A5U7LVJ9_SALER</name>
<protein>
    <submittedName>
        <fullName evidence="1">Uncharacterized protein</fullName>
    </submittedName>
</protein>